<sequence length="272" mass="30203">MVQGGGMTDLARYADWTRWLGERARGDLDVRVVWVGGSAATGGYDDWSDLDVDVLCTPGTSHRVYDDLVAASGRDFAPSDVWELPLSTWPDGRQCFVNLQERPGLLAEPTRLIDLHVSDLSDEHRHVDVRRHGRPIVLHDPDALLVLRPDDADLQASELALALEQVRQRRVTGEWLVMRALRRGHVAEALDLYLRFPLAGVVRLLRAEHCPWRHDYGLRYLAEDLGPSLADRVHALIPGDLEACARACFAWLDELLQEPGSSSGPGPSASTP</sequence>
<organism evidence="1">
    <name type="scientific">freshwater metagenome</name>
    <dbReference type="NCBI Taxonomy" id="449393"/>
    <lineage>
        <taxon>unclassified sequences</taxon>
        <taxon>metagenomes</taxon>
        <taxon>ecological metagenomes</taxon>
    </lineage>
</organism>
<protein>
    <submittedName>
        <fullName evidence="1">Unannotated protein</fullName>
    </submittedName>
</protein>
<dbReference type="EMBL" id="CAEZXR010000037">
    <property type="protein sequence ID" value="CAB4691980.1"/>
    <property type="molecule type" value="Genomic_DNA"/>
</dbReference>
<gene>
    <name evidence="1" type="ORF">UFOPK2579_00466</name>
</gene>
<name>A0A6J6NYF2_9ZZZZ</name>
<evidence type="ECO:0000313" key="1">
    <source>
        <dbReference type="EMBL" id="CAB4691980.1"/>
    </source>
</evidence>
<dbReference type="Gene3D" id="3.30.460.10">
    <property type="entry name" value="Beta Polymerase, domain 2"/>
    <property type="match status" value="1"/>
</dbReference>
<dbReference type="InterPro" id="IPR043519">
    <property type="entry name" value="NT_sf"/>
</dbReference>
<reference evidence="1" key="1">
    <citation type="submission" date="2020-05" db="EMBL/GenBank/DDBJ databases">
        <authorList>
            <person name="Chiriac C."/>
            <person name="Salcher M."/>
            <person name="Ghai R."/>
            <person name="Kavagutti S V."/>
        </authorList>
    </citation>
    <scope>NUCLEOTIDE SEQUENCE</scope>
</reference>
<proteinExistence type="predicted"/>
<accession>A0A6J6NYF2</accession>
<dbReference type="AlphaFoldDB" id="A0A6J6NYF2"/>
<dbReference type="SUPFAM" id="SSF81301">
    <property type="entry name" value="Nucleotidyltransferase"/>
    <property type="match status" value="1"/>
</dbReference>